<keyword evidence="5 7" id="KW-0234">DNA repair</keyword>
<evidence type="ECO:0000256" key="6">
    <source>
        <dbReference type="ARBA" id="ARBA00033409"/>
    </source>
</evidence>
<dbReference type="Gene3D" id="2.40.50.140">
    <property type="entry name" value="Nucleic acid-binding proteins"/>
    <property type="match status" value="1"/>
</dbReference>
<reference evidence="9 10" key="1">
    <citation type="submission" date="2020-03" db="EMBL/GenBank/DDBJ databases">
        <title>Vagococcus sp. nov., isolated from beetles.</title>
        <authorList>
            <person name="Hyun D.-W."/>
            <person name="Bae J.-W."/>
        </authorList>
    </citation>
    <scope>NUCLEOTIDE SEQUENCE [LARGE SCALE GENOMIC DNA]</scope>
    <source>
        <strain evidence="9 10">HDW17B</strain>
    </source>
</reference>
<dbReference type="InterPro" id="IPR022572">
    <property type="entry name" value="DNA_rep/recomb_RecO_N"/>
</dbReference>
<evidence type="ECO:0000256" key="7">
    <source>
        <dbReference type="HAMAP-Rule" id="MF_00201"/>
    </source>
</evidence>
<dbReference type="GO" id="GO:0006310">
    <property type="term" value="P:DNA recombination"/>
    <property type="evidence" value="ECO:0007669"/>
    <property type="project" value="UniProtKB-UniRule"/>
</dbReference>
<dbReference type="AlphaFoldDB" id="A0A6G8AY56"/>
<dbReference type="GO" id="GO:0006302">
    <property type="term" value="P:double-strand break repair"/>
    <property type="evidence" value="ECO:0007669"/>
    <property type="project" value="TreeGrafter"/>
</dbReference>
<sequence length="263" mass="30589">MKGVFILRHQEEVQALVLFSKNYREKDKLVKLFTESHGKKMFFVKNANRKNNPFQAAIQPFTKAVYIADIKTEGLSFLNNVKEITPFKVIQQDIFISAYATYILNLVDVAIEDGVYDPALYGFTLEALTLLEKGYDPEIITNIFEVQLLERFGVKVNWNGCAVCGKTDGQFDFSYAYSGLLCESHYGMDERRSHFDRKAIHFIRIFSRINYQQISSIKLKDETKLAIRQTLDNIYDEYVGIHLKSKKFINQMKSWENMLKVDK</sequence>
<evidence type="ECO:0000259" key="8">
    <source>
        <dbReference type="Pfam" id="PF11967"/>
    </source>
</evidence>
<dbReference type="GO" id="GO:0043590">
    <property type="term" value="C:bacterial nucleoid"/>
    <property type="evidence" value="ECO:0007669"/>
    <property type="project" value="TreeGrafter"/>
</dbReference>
<dbReference type="InterPro" id="IPR012340">
    <property type="entry name" value="NA-bd_OB-fold"/>
</dbReference>
<evidence type="ECO:0000256" key="4">
    <source>
        <dbReference type="ARBA" id="ARBA00023172"/>
    </source>
</evidence>
<comment type="function">
    <text evidence="7">Involved in DNA repair and RecF pathway recombination.</text>
</comment>
<evidence type="ECO:0000313" key="10">
    <source>
        <dbReference type="Proteomes" id="UP000501747"/>
    </source>
</evidence>
<dbReference type="KEGG" id="vhy:G7082_12550"/>
<accession>A0A6G8AY56</accession>
<dbReference type="PANTHER" id="PTHR33991">
    <property type="entry name" value="DNA REPAIR PROTEIN RECO"/>
    <property type="match status" value="1"/>
</dbReference>
<name>A0A6G8AY56_9ENTE</name>
<keyword evidence="10" id="KW-1185">Reference proteome</keyword>
<dbReference type="PANTHER" id="PTHR33991:SF1">
    <property type="entry name" value="DNA REPAIR PROTEIN RECO"/>
    <property type="match status" value="1"/>
</dbReference>
<dbReference type="SUPFAM" id="SSF57863">
    <property type="entry name" value="ArfGap/RecO-like zinc finger"/>
    <property type="match status" value="1"/>
</dbReference>
<keyword evidence="3 7" id="KW-0227">DNA damage</keyword>
<dbReference type="InterPro" id="IPR003717">
    <property type="entry name" value="RecO"/>
</dbReference>
<evidence type="ECO:0000256" key="2">
    <source>
        <dbReference type="ARBA" id="ARBA00021310"/>
    </source>
</evidence>
<evidence type="ECO:0000256" key="3">
    <source>
        <dbReference type="ARBA" id="ARBA00022763"/>
    </source>
</evidence>
<keyword evidence="4 7" id="KW-0233">DNA recombination</keyword>
<dbReference type="Pfam" id="PF11967">
    <property type="entry name" value="RecO_N"/>
    <property type="match status" value="1"/>
</dbReference>
<dbReference type="Pfam" id="PF02565">
    <property type="entry name" value="RecO_C"/>
    <property type="match status" value="1"/>
</dbReference>
<evidence type="ECO:0000256" key="1">
    <source>
        <dbReference type="ARBA" id="ARBA00007452"/>
    </source>
</evidence>
<comment type="similarity">
    <text evidence="1 7">Belongs to the RecO family.</text>
</comment>
<dbReference type="Proteomes" id="UP000501747">
    <property type="component" value="Chromosome"/>
</dbReference>
<dbReference type="HAMAP" id="MF_00201">
    <property type="entry name" value="RecO"/>
    <property type="match status" value="1"/>
</dbReference>
<dbReference type="InterPro" id="IPR042242">
    <property type="entry name" value="RecO_C"/>
</dbReference>
<evidence type="ECO:0000256" key="5">
    <source>
        <dbReference type="ARBA" id="ARBA00023204"/>
    </source>
</evidence>
<evidence type="ECO:0000313" key="9">
    <source>
        <dbReference type="EMBL" id="QIL49813.1"/>
    </source>
</evidence>
<gene>
    <name evidence="7 9" type="primary">recO</name>
    <name evidence="9" type="ORF">G7082_12550</name>
</gene>
<organism evidence="9 10">
    <name type="scientific">Vagococcus hydrophili</name>
    <dbReference type="NCBI Taxonomy" id="2714947"/>
    <lineage>
        <taxon>Bacteria</taxon>
        <taxon>Bacillati</taxon>
        <taxon>Bacillota</taxon>
        <taxon>Bacilli</taxon>
        <taxon>Lactobacillales</taxon>
        <taxon>Enterococcaceae</taxon>
        <taxon>Vagococcus</taxon>
    </lineage>
</organism>
<protein>
    <recommendedName>
        <fullName evidence="2 7">DNA repair protein RecO</fullName>
    </recommendedName>
    <alternativeName>
        <fullName evidence="6 7">Recombination protein O</fullName>
    </alternativeName>
</protein>
<dbReference type="InterPro" id="IPR037278">
    <property type="entry name" value="ARFGAP/RecO"/>
</dbReference>
<dbReference type="EMBL" id="CP049887">
    <property type="protein sequence ID" value="QIL49813.1"/>
    <property type="molecule type" value="Genomic_DNA"/>
</dbReference>
<dbReference type="SUPFAM" id="SSF50249">
    <property type="entry name" value="Nucleic acid-binding proteins"/>
    <property type="match status" value="1"/>
</dbReference>
<dbReference type="Gene3D" id="1.20.1440.120">
    <property type="entry name" value="Recombination protein O, C-terminal domain"/>
    <property type="match status" value="1"/>
</dbReference>
<dbReference type="NCBIfam" id="TIGR00613">
    <property type="entry name" value="reco"/>
    <property type="match status" value="1"/>
</dbReference>
<feature type="domain" description="DNA replication/recombination mediator RecO N-terminal" evidence="8">
    <location>
        <begin position="12"/>
        <end position="87"/>
    </location>
</feature>
<proteinExistence type="inferred from homology"/>